<reference evidence="2 3" key="1">
    <citation type="submission" date="2016-11" db="EMBL/GenBank/DDBJ databases">
        <authorList>
            <person name="Varghese N."/>
            <person name="Submissions S."/>
        </authorList>
    </citation>
    <scope>NUCLEOTIDE SEQUENCE [LARGE SCALE GENOMIC DNA]</scope>
    <source>
        <strain evidence="2 3">DSM 15287</strain>
    </source>
</reference>
<evidence type="ECO:0000256" key="1">
    <source>
        <dbReference type="SAM" id="Phobius"/>
    </source>
</evidence>
<feature type="transmembrane region" description="Helical" evidence="1">
    <location>
        <begin position="20"/>
        <end position="38"/>
    </location>
</feature>
<organism evidence="2 3">
    <name type="scientific">Propionispora hippei DSM 15287</name>
    <dbReference type="NCBI Taxonomy" id="1123003"/>
    <lineage>
        <taxon>Bacteria</taxon>
        <taxon>Bacillati</taxon>
        <taxon>Bacillota</taxon>
        <taxon>Negativicutes</taxon>
        <taxon>Selenomonadales</taxon>
        <taxon>Sporomusaceae</taxon>
        <taxon>Propionispora</taxon>
    </lineage>
</organism>
<dbReference type="Proteomes" id="UP000322917">
    <property type="component" value="Unassembled WGS sequence"/>
</dbReference>
<keyword evidence="1" id="KW-0472">Membrane</keyword>
<name>A0A1M6KU32_9FIRM</name>
<evidence type="ECO:0000313" key="2">
    <source>
        <dbReference type="EMBL" id="SHJ62374.1"/>
    </source>
</evidence>
<accession>A0A1M6KU32</accession>
<evidence type="ECO:0000313" key="3">
    <source>
        <dbReference type="Proteomes" id="UP000322917"/>
    </source>
</evidence>
<gene>
    <name evidence="2" type="ORF">SAMN02745170_02952</name>
</gene>
<keyword evidence="1" id="KW-0812">Transmembrane</keyword>
<keyword evidence="1" id="KW-1133">Transmembrane helix</keyword>
<dbReference type="EMBL" id="FQZD01000029">
    <property type="protein sequence ID" value="SHJ62374.1"/>
    <property type="molecule type" value="Genomic_DNA"/>
</dbReference>
<proteinExistence type="predicted"/>
<protein>
    <submittedName>
        <fullName evidence="2">Uncharacterized protein</fullName>
    </submittedName>
</protein>
<sequence length="44" mass="5454">MKYILTFLQNLFTYSQNLVFLYISYLQGFEIYVIYFILQQIYPT</sequence>
<keyword evidence="3" id="KW-1185">Reference proteome</keyword>
<dbReference type="AlphaFoldDB" id="A0A1M6KU32"/>